<evidence type="ECO:0000313" key="1">
    <source>
        <dbReference type="EMBL" id="MBX06027.1"/>
    </source>
</evidence>
<protein>
    <submittedName>
        <fullName evidence="1">Uncharacterized protein</fullName>
    </submittedName>
</protein>
<organism evidence="1">
    <name type="scientific">Rhizophora mucronata</name>
    <name type="common">Asiatic mangrove</name>
    <dbReference type="NCBI Taxonomy" id="61149"/>
    <lineage>
        <taxon>Eukaryota</taxon>
        <taxon>Viridiplantae</taxon>
        <taxon>Streptophyta</taxon>
        <taxon>Embryophyta</taxon>
        <taxon>Tracheophyta</taxon>
        <taxon>Spermatophyta</taxon>
        <taxon>Magnoliopsida</taxon>
        <taxon>eudicotyledons</taxon>
        <taxon>Gunneridae</taxon>
        <taxon>Pentapetalae</taxon>
        <taxon>rosids</taxon>
        <taxon>fabids</taxon>
        <taxon>Malpighiales</taxon>
        <taxon>Rhizophoraceae</taxon>
        <taxon>Rhizophora</taxon>
    </lineage>
</organism>
<sequence>MQFSCFSASMSDYNFLLDQALSRMSNLN</sequence>
<reference evidence="1" key="1">
    <citation type="submission" date="2018-02" db="EMBL/GenBank/DDBJ databases">
        <title>Rhizophora mucronata_Transcriptome.</title>
        <authorList>
            <person name="Meera S.P."/>
            <person name="Sreeshan A."/>
            <person name="Augustine A."/>
        </authorList>
    </citation>
    <scope>NUCLEOTIDE SEQUENCE</scope>
    <source>
        <tissue evidence="1">Leaf</tissue>
    </source>
</reference>
<dbReference type="AlphaFoldDB" id="A0A2P2KJY9"/>
<accession>A0A2P2KJY9</accession>
<dbReference type="EMBL" id="GGEC01025543">
    <property type="protein sequence ID" value="MBX06027.1"/>
    <property type="molecule type" value="Transcribed_RNA"/>
</dbReference>
<name>A0A2P2KJY9_RHIMU</name>
<proteinExistence type="predicted"/>